<dbReference type="SUPFAM" id="SSF48008">
    <property type="entry name" value="GntR ligand-binding domain-like"/>
    <property type="match status" value="1"/>
</dbReference>
<dbReference type="GO" id="GO:0003677">
    <property type="term" value="F:DNA binding"/>
    <property type="evidence" value="ECO:0007669"/>
    <property type="project" value="UniProtKB-KW"/>
</dbReference>
<dbReference type="PANTHER" id="PTHR43537:SF5">
    <property type="entry name" value="UXU OPERON TRANSCRIPTIONAL REGULATOR"/>
    <property type="match status" value="1"/>
</dbReference>
<dbReference type="EMBL" id="CP042304">
    <property type="protein sequence ID" value="QDZ12816.1"/>
    <property type="molecule type" value="Genomic_DNA"/>
</dbReference>
<accession>A0A5B8LXP6</accession>
<proteinExistence type="predicted"/>
<dbReference type="SMART" id="SM00895">
    <property type="entry name" value="FCD"/>
    <property type="match status" value="1"/>
</dbReference>
<name>A0A5B8LXP6_9HYPH</name>
<dbReference type="Gene3D" id="1.20.120.530">
    <property type="entry name" value="GntR ligand-binding domain-like"/>
    <property type="match status" value="1"/>
</dbReference>
<sequence>MSDPAPLQNPKGVGGRTLSDTVYEQIYERISAGTWPEGTRLPTEIEMADTFGVSRTVIREALLRLRIDGLVASKQGAGTRVIGAPSQHVMEFAAPGSVADIQRCYEFRVGIEGEAARLAAQLNSKPRIADIEAALEAMDRCIAEGGLGADEDIAFHIAVAQASENDYFVRTIHSVTNAIRIGISIAATLSTRSTAERLATANREHWAIFEAIRTGEAELARERMQAHIESARRRVFVGR</sequence>
<dbReference type="PRINTS" id="PR00035">
    <property type="entry name" value="HTHGNTR"/>
</dbReference>
<evidence type="ECO:0000259" key="4">
    <source>
        <dbReference type="PROSITE" id="PS50949"/>
    </source>
</evidence>
<evidence type="ECO:0000313" key="6">
    <source>
        <dbReference type="Proteomes" id="UP000315364"/>
    </source>
</evidence>
<dbReference type="KEGG" id="dea:FPZ08_19950"/>
<dbReference type="Pfam" id="PF00392">
    <property type="entry name" value="GntR"/>
    <property type="match status" value="1"/>
</dbReference>
<keyword evidence="2" id="KW-0238">DNA-binding</keyword>
<dbReference type="InterPro" id="IPR036390">
    <property type="entry name" value="WH_DNA-bd_sf"/>
</dbReference>
<dbReference type="PROSITE" id="PS50949">
    <property type="entry name" value="HTH_GNTR"/>
    <property type="match status" value="1"/>
</dbReference>
<keyword evidence="3" id="KW-0804">Transcription</keyword>
<dbReference type="Pfam" id="PF07729">
    <property type="entry name" value="FCD"/>
    <property type="match status" value="1"/>
</dbReference>
<dbReference type="Gene3D" id="1.10.10.10">
    <property type="entry name" value="Winged helix-like DNA-binding domain superfamily/Winged helix DNA-binding domain"/>
    <property type="match status" value="1"/>
</dbReference>
<evidence type="ECO:0000256" key="1">
    <source>
        <dbReference type="ARBA" id="ARBA00023015"/>
    </source>
</evidence>
<dbReference type="AlphaFoldDB" id="A0A5B8LXP6"/>
<dbReference type="SMART" id="SM00345">
    <property type="entry name" value="HTH_GNTR"/>
    <property type="match status" value="1"/>
</dbReference>
<dbReference type="InterPro" id="IPR011711">
    <property type="entry name" value="GntR_C"/>
</dbReference>
<gene>
    <name evidence="5" type="ORF">FPZ08_19950</name>
</gene>
<dbReference type="Proteomes" id="UP000315364">
    <property type="component" value="Chromosome"/>
</dbReference>
<evidence type="ECO:0000313" key="5">
    <source>
        <dbReference type="EMBL" id="QDZ12816.1"/>
    </source>
</evidence>
<reference evidence="5 6" key="1">
    <citation type="submission" date="2019-07" db="EMBL/GenBank/DDBJ databases">
        <title>Full genome sequence of Devosia sp. Gsoil 520.</title>
        <authorList>
            <person name="Im W.-T."/>
        </authorList>
    </citation>
    <scope>NUCLEOTIDE SEQUENCE [LARGE SCALE GENOMIC DNA]</scope>
    <source>
        <strain evidence="5 6">Gsoil 520</strain>
    </source>
</reference>
<dbReference type="CDD" id="cd07377">
    <property type="entry name" value="WHTH_GntR"/>
    <property type="match status" value="1"/>
</dbReference>
<dbReference type="PANTHER" id="PTHR43537">
    <property type="entry name" value="TRANSCRIPTIONAL REGULATOR, GNTR FAMILY"/>
    <property type="match status" value="1"/>
</dbReference>
<feature type="domain" description="HTH gntR-type" evidence="4">
    <location>
        <begin position="16"/>
        <end position="84"/>
    </location>
</feature>
<dbReference type="RefSeq" id="WP_146292202.1">
    <property type="nucleotide sequence ID" value="NZ_CP042304.1"/>
</dbReference>
<evidence type="ECO:0000256" key="2">
    <source>
        <dbReference type="ARBA" id="ARBA00023125"/>
    </source>
</evidence>
<evidence type="ECO:0000256" key="3">
    <source>
        <dbReference type="ARBA" id="ARBA00023163"/>
    </source>
</evidence>
<dbReference type="SUPFAM" id="SSF46785">
    <property type="entry name" value="Winged helix' DNA-binding domain"/>
    <property type="match status" value="1"/>
</dbReference>
<protein>
    <submittedName>
        <fullName evidence="5">FadR family transcriptional regulator</fullName>
    </submittedName>
</protein>
<organism evidence="5 6">
    <name type="scientific">Devosia ginsengisoli</name>
    <dbReference type="NCBI Taxonomy" id="400770"/>
    <lineage>
        <taxon>Bacteria</taxon>
        <taxon>Pseudomonadati</taxon>
        <taxon>Pseudomonadota</taxon>
        <taxon>Alphaproteobacteria</taxon>
        <taxon>Hyphomicrobiales</taxon>
        <taxon>Devosiaceae</taxon>
        <taxon>Devosia</taxon>
    </lineage>
</organism>
<dbReference type="InterPro" id="IPR000524">
    <property type="entry name" value="Tscrpt_reg_HTH_GntR"/>
</dbReference>
<dbReference type="GO" id="GO:0003700">
    <property type="term" value="F:DNA-binding transcription factor activity"/>
    <property type="evidence" value="ECO:0007669"/>
    <property type="project" value="InterPro"/>
</dbReference>
<keyword evidence="6" id="KW-1185">Reference proteome</keyword>
<dbReference type="OrthoDB" id="9809707at2"/>
<dbReference type="InterPro" id="IPR036388">
    <property type="entry name" value="WH-like_DNA-bd_sf"/>
</dbReference>
<keyword evidence="1" id="KW-0805">Transcription regulation</keyword>
<dbReference type="InterPro" id="IPR008920">
    <property type="entry name" value="TF_FadR/GntR_C"/>
</dbReference>